<gene>
    <name evidence="2" type="ORF">F511_08227</name>
</gene>
<evidence type="ECO:0000256" key="1">
    <source>
        <dbReference type="SAM" id="MobiDB-lite"/>
    </source>
</evidence>
<dbReference type="AlphaFoldDB" id="A0A2Z7C683"/>
<dbReference type="Proteomes" id="UP000250235">
    <property type="component" value="Unassembled WGS sequence"/>
</dbReference>
<keyword evidence="3" id="KW-1185">Reference proteome</keyword>
<name>A0A2Z7C683_9LAMI</name>
<evidence type="ECO:0000313" key="3">
    <source>
        <dbReference type="Proteomes" id="UP000250235"/>
    </source>
</evidence>
<proteinExistence type="predicted"/>
<evidence type="ECO:0000313" key="2">
    <source>
        <dbReference type="EMBL" id="KZV39765.1"/>
    </source>
</evidence>
<sequence>MALIPLLGILIRPPIRQSGPRPDSRLLRQTALEVLTRSARSDSPRRVGRKQISGDNGAAAVAAQGGGGGGVEEEERGRRLCLGLGLI</sequence>
<dbReference type="EMBL" id="KV000896">
    <property type="protein sequence ID" value="KZV39765.1"/>
    <property type="molecule type" value="Genomic_DNA"/>
</dbReference>
<accession>A0A2Z7C683</accession>
<reference evidence="2 3" key="1">
    <citation type="journal article" date="2015" name="Proc. Natl. Acad. Sci. U.S.A.">
        <title>The resurrection genome of Boea hygrometrica: A blueprint for survival of dehydration.</title>
        <authorList>
            <person name="Xiao L."/>
            <person name="Yang G."/>
            <person name="Zhang L."/>
            <person name="Yang X."/>
            <person name="Zhao S."/>
            <person name="Ji Z."/>
            <person name="Zhou Q."/>
            <person name="Hu M."/>
            <person name="Wang Y."/>
            <person name="Chen M."/>
            <person name="Xu Y."/>
            <person name="Jin H."/>
            <person name="Xiao X."/>
            <person name="Hu G."/>
            <person name="Bao F."/>
            <person name="Hu Y."/>
            <person name="Wan P."/>
            <person name="Li L."/>
            <person name="Deng X."/>
            <person name="Kuang T."/>
            <person name="Xiang C."/>
            <person name="Zhu J.K."/>
            <person name="Oliver M.J."/>
            <person name="He Y."/>
        </authorList>
    </citation>
    <scope>NUCLEOTIDE SEQUENCE [LARGE SCALE GENOMIC DNA]</scope>
    <source>
        <strain evidence="3">cv. XS01</strain>
    </source>
</reference>
<organism evidence="2 3">
    <name type="scientific">Dorcoceras hygrometricum</name>
    <dbReference type="NCBI Taxonomy" id="472368"/>
    <lineage>
        <taxon>Eukaryota</taxon>
        <taxon>Viridiplantae</taxon>
        <taxon>Streptophyta</taxon>
        <taxon>Embryophyta</taxon>
        <taxon>Tracheophyta</taxon>
        <taxon>Spermatophyta</taxon>
        <taxon>Magnoliopsida</taxon>
        <taxon>eudicotyledons</taxon>
        <taxon>Gunneridae</taxon>
        <taxon>Pentapetalae</taxon>
        <taxon>asterids</taxon>
        <taxon>lamiids</taxon>
        <taxon>Lamiales</taxon>
        <taxon>Gesneriaceae</taxon>
        <taxon>Didymocarpoideae</taxon>
        <taxon>Trichosporeae</taxon>
        <taxon>Loxocarpinae</taxon>
        <taxon>Dorcoceras</taxon>
    </lineage>
</organism>
<feature type="region of interest" description="Disordered" evidence="1">
    <location>
        <begin position="37"/>
        <end position="74"/>
    </location>
</feature>
<protein>
    <submittedName>
        <fullName evidence="2">Uncharacterized protein</fullName>
    </submittedName>
</protein>